<dbReference type="PANTHER" id="PTHR12327">
    <property type="entry name" value="ALPHA-TUBULIN N-ACETYLTRANSFERASE 1"/>
    <property type="match status" value="1"/>
</dbReference>
<feature type="domain" description="N-acetyltransferase" evidence="3">
    <location>
        <begin position="1"/>
        <end position="181"/>
    </location>
</feature>
<dbReference type="PANTHER" id="PTHR12327:SF0">
    <property type="entry name" value="ALPHA-TUBULIN N-ACETYLTRANSFERASE 1"/>
    <property type="match status" value="1"/>
</dbReference>
<dbReference type="RefSeq" id="XP_002504713.1">
    <property type="nucleotide sequence ID" value="XM_002504667.1"/>
</dbReference>
<evidence type="ECO:0000313" key="4">
    <source>
        <dbReference type="EMBL" id="ACO65971.1"/>
    </source>
</evidence>
<dbReference type="Pfam" id="PF05301">
    <property type="entry name" value="Acetyltransf_16"/>
    <property type="match status" value="1"/>
</dbReference>
<accession>C1ECV4</accession>
<dbReference type="EMBL" id="CP001329">
    <property type="protein sequence ID" value="ACO65971.1"/>
    <property type="molecule type" value="Genomic_DNA"/>
</dbReference>
<name>C1ECV4_MICCC</name>
<feature type="non-terminal residue" evidence="4">
    <location>
        <position position="184"/>
    </location>
</feature>
<dbReference type="InterPro" id="IPR007965">
    <property type="entry name" value="GNAT_ATAT"/>
</dbReference>
<dbReference type="HAMAP" id="MF_03130">
    <property type="entry name" value="mec17"/>
    <property type="match status" value="1"/>
</dbReference>
<evidence type="ECO:0000259" key="3">
    <source>
        <dbReference type="PROSITE" id="PS51730"/>
    </source>
</evidence>
<evidence type="ECO:0000256" key="2">
    <source>
        <dbReference type="ARBA" id="ARBA00023315"/>
    </source>
</evidence>
<dbReference type="GeneID" id="8246253"/>
<keyword evidence="2" id="KW-0012">Acyltransferase</keyword>
<proteinExistence type="inferred from homology"/>
<dbReference type="GO" id="GO:0005874">
    <property type="term" value="C:microtubule"/>
    <property type="evidence" value="ECO:0007669"/>
    <property type="project" value="InterPro"/>
</dbReference>
<protein>
    <recommendedName>
        <fullName evidence="3">N-acetyltransferase domain-containing protein</fullName>
    </recommendedName>
</protein>
<sequence>MQHPRGVAGLTPGGVSVWTRDAIVRLPPDEYRAISALIDEAGARSARAQGLPAPITSTDRLLEDQRLYLACSDATRPRGGPSVLVGILKVGPKRLFVAKPSGGMEEMEPCCVLDFYVHESSQRGGWGSLLFDAFLQREDRHPARLAYDRPSPKLVAFMAKHHNLRAFAKQNNNFVVFDEYWSEE</sequence>
<organism evidence="4 5">
    <name type="scientific">Micromonas commoda (strain RCC299 / NOUM17 / CCMP2709)</name>
    <name type="common">Picoplanktonic green alga</name>
    <dbReference type="NCBI Taxonomy" id="296587"/>
    <lineage>
        <taxon>Eukaryota</taxon>
        <taxon>Viridiplantae</taxon>
        <taxon>Chlorophyta</taxon>
        <taxon>Mamiellophyceae</taxon>
        <taxon>Mamiellales</taxon>
        <taxon>Mamiellaceae</taxon>
        <taxon>Micromonas</taxon>
    </lineage>
</organism>
<dbReference type="SUPFAM" id="SSF55729">
    <property type="entry name" value="Acyl-CoA N-acyltransferases (Nat)"/>
    <property type="match status" value="1"/>
</dbReference>
<dbReference type="Gene3D" id="3.40.630.30">
    <property type="match status" value="1"/>
</dbReference>
<dbReference type="InterPro" id="IPR038746">
    <property type="entry name" value="Atat"/>
</dbReference>
<keyword evidence="1" id="KW-0808">Transferase</keyword>
<dbReference type="KEGG" id="mis:MICPUN_85323"/>
<dbReference type="OMA" id="FFIGRHP"/>
<dbReference type="Proteomes" id="UP000002009">
    <property type="component" value="Chromosome 9"/>
</dbReference>
<dbReference type="AlphaFoldDB" id="C1ECV4"/>
<dbReference type="InParanoid" id="C1ECV4"/>
<dbReference type="eggNOG" id="KOG4601">
    <property type="taxonomic scope" value="Eukaryota"/>
</dbReference>
<dbReference type="OrthoDB" id="447510at2759"/>
<dbReference type="PROSITE" id="PS51730">
    <property type="entry name" value="GNAT_ATAT"/>
    <property type="match status" value="1"/>
</dbReference>
<evidence type="ECO:0000256" key="1">
    <source>
        <dbReference type="ARBA" id="ARBA00022679"/>
    </source>
</evidence>
<keyword evidence="5" id="KW-1185">Reference proteome</keyword>
<gene>
    <name evidence="4" type="ORF">MICPUN_85323</name>
</gene>
<dbReference type="GO" id="GO:0019799">
    <property type="term" value="F:tubulin N-acetyltransferase activity"/>
    <property type="evidence" value="ECO:0007669"/>
    <property type="project" value="InterPro"/>
</dbReference>
<reference evidence="4 5" key="1">
    <citation type="journal article" date="2009" name="Science">
        <title>Green evolution and dynamic adaptations revealed by genomes of the marine picoeukaryotes Micromonas.</title>
        <authorList>
            <person name="Worden A.Z."/>
            <person name="Lee J.H."/>
            <person name="Mock T."/>
            <person name="Rouze P."/>
            <person name="Simmons M.P."/>
            <person name="Aerts A.L."/>
            <person name="Allen A.E."/>
            <person name="Cuvelier M.L."/>
            <person name="Derelle E."/>
            <person name="Everett M.V."/>
            <person name="Foulon E."/>
            <person name="Grimwood J."/>
            <person name="Gundlach H."/>
            <person name="Henrissat B."/>
            <person name="Napoli C."/>
            <person name="McDonald S.M."/>
            <person name="Parker M.S."/>
            <person name="Rombauts S."/>
            <person name="Salamov A."/>
            <person name="Von Dassow P."/>
            <person name="Badger J.H."/>
            <person name="Coutinho P.M."/>
            <person name="Demir E."/>
            <person name="Dubchak I."/>
            <person name="Gentemann C."/>
            <person name="Eikrem W."/>
            <person name="Gready J.E."/>
            <person name="John U."/>
            <person name="Lanier W."/>
            <person name="Lindquist E.A."/>
            <person name="Lucas S."/>
            <person name="Mayer K.F."/>
            <person name="Moreau H."/>
            <person name="Not F."/>
            <person name="Otillar R."/>
            <person name="Panaud O."/>
            <person name="Pangilinan J."/>
            <person name="Paulsen I."/>
            <person name="Piegu B."/>
            <person name="Poliakov A."/>
            <person name="Robbens S."/>
            <person name="Schmutz J."/>
            <person name="Toulza E."/>
            <person name="Wyss T."/>
            <person name="Zelensky A."/>
            <person name="Zhou K."/>
            <person name="Armbrust E.V."/>
            <person name="Bhattacharya D."/>
            <person name="Goodenough U.W."/>
            <person name="Van de Peer Y."/>
            <person name="Grigoriev I.V."/>
        </authorList>
    </citation>
    <scope>NUCLEOTIDE SEQUENCE [LARGE SCALE GENOMIC DNA]</scope>
    <source>
        <strain evidence="5">RCC299 / NOUM17</strain>
    </source>
</reference>
<evidence type="ECO:0000313" key="5">
    <source>
        <dbReference type="Proteomes" id="UP000002009"/>
    </source>
</evidence>
<dbReference type="InterPro" id="IPR016181">
    <property type="entry name" value="Acyl_CoA_acyltransferase"/>
</dbReference>